<dbReference type="InterPro" id="IPR001245">
    <property type="entry name" value="Ser-Thr/Tyr_kinase_cat_dom"/>
</dbReference>
<dbReference type="PROSITE" id="PS51450">
    <property type="entry name" value="LRR"/>
    <property type="match status" value="3"/>
</dbReference>
<gene>
    <name evidence="23" type="ORF">CRG98_024906</name>
</gene>
<dbReference type="PRINTS" id="PR00019">
    <property type="entry name" value="LEURICHRPT"/>
</dbReference>
<dbReference type="FunFam" id="3.80.10.10:FF:000095">
    <property type="entry name" value="LRR receptor-like serine/threonine-protein kinase GSO1"/>
    <property type="match status" value="2"/>
</dbReference>
<evidence type="ECO:0000256" key="19">
    <source>
        <dbReference type="ARBA" id="ARBA00023170"/>
    </source>
</evidence>
<keyword evidence="16" id="KW-1133">Transmembrane helix</keyword>
<evidence type="ECO:0000313" key="24">
    <source>
        <dbReference type="Proteomes" id="UP000233551"/>
    </source>
</evidence>
<dbReference type="GO" id="GO:0005886">
    <property type="term" value="C:plasma membrane"/>
    <property type="evidence" value="ECO:0007669"/>
    <property type="project" value="UniProtKB-SubCell"/>
</dbReference>
<evidence type="ECO:0000256" key="21">
    <source>
        <dbReference type="ARBA" id="ARBA00047899"/>
    </source>
</evidence>
<dbReference type="Pfam" id="PF13516">
    <property type="entry name" value="LRR_6"/>
    <property type="match status" value="1"/>
</dbReference>
<dbReference type="Pfam" id="PF13855">
    <property type="entry name" value="LRR_8"/>
    <property type="match status" value="3"/>
</dbReference>
<comment type="subcellular location">
    <subcellularLocation>
        <location evidence="1">Cell membrane</location>
        <topology evidence="1">Single-pass type I membrane protein</topology>
    </subcellularLocation>
</comment>
<keyword evidence="9" id="KW-0808">Transferase</keyword>
<dbReference type="GO" id="GO:0009729">
    <property type="term" value="P:detection of brassinosteroid stimulus"/>
    <property type="evidence" value="ECO:0007669"/>
    <property type="project" value="UniProtKB-ARBA"/>
</dbReference>
<dbReference type="GO" id="GO:0004674">
    <property type="term" value="F:protein serine/threonine kinase activity"/>
    <property type="evidence" value="ECO:0007669"/>
    <property type="project" value="UniProtKB-KW"/>
</dbReference>
<keyword evidence="5" id="KW-1003">Cell membrane</keyword>
<dbReference type="OrthoDB" id="1055097at2759"/>
<evidence type="ECO:0000256" key="9">
    <source>
        <dbReference type="ARBA" id="ARBA00022679"/>
    </source>
</evidence>
<evidence type="ECO:0000256" key="3">
    <source>
        <dbReference type="ARBA" id="ARBA00009592"/>
    </source>
</evidence>
<evidence type="ECO:0000256" key="20">
    <source>
        <dbReference type="ARBA" id="ARBA00023180"/>
    </source>
</evidence>
<organism evidence="23 24">
    <name type="scientific">Punica granatum</name>
    <name type="common">Pomegranate</name>
    <dbReference type="NCBI Taxonomy" id="22663"/>
    <lineage>
        <taxon>Eukaryota</taxon>
        <taxon>Viridiplantae</taxon>
        <taxon>Streptophyta</taxon>
        <taxon>Embryophyta</taxon>
        <taxon>Tracheophyta</taxon>
        <taxon>Spermatophyta</taxon>
        <taxon>Magnoliopsida</taxon>
        <taxon>eudicotyledons</taxon>
        <taxon>Gunneridae</taxon>
        <taxon>Pentapetalae</taxon>
        <taxon>rosids</taxon>
        <taxon>malvids</taxon>
        <taxon>Myrtales</taxon>
        <taxon>Lythraceae</taxon>
        <taxon>Punica</taxon>
    </lineage>
</organism>
<dbReference type="Gene3D" id="3.30.200.20">
    <property type="entry name" value="Phosphorylase Kinase, domain 1"/>
    <property type="match status" value="1"/>
</dbReference>
<evidence type="ECO:0000313" key="23">
    <source>
        <dbReference type="EMBL" id="PKI54706.1"/>
    </source>
</evidence>
<dbReference type="Pfam" id="PF08263">
    <property type="entry name" value="LRRNT_2"/>
    <property type="match status" value="1"/>
</dbReference>
<dbReference type="SUPFAM" id="SSF52058">
    <property type="entry name" value="L domain-like"/>
    <property type="match status" value="2"/>
</dbReference>
<keyword evidence="11" id="KW-0732">Signal</keyword>
<dbReference type="InterPro" id="IPR003591">
    <property type="entry name" value="Leu-rich_rpt_typical-subtyp"/>
</dbReference>
<dbReference type="Gene3D" id="3.30.1490.310">
    <property type="match status" value="1"/>
</dbReference>
<evidence type="ECO:0000256" key="4">
    <source>
        <dbReference type="ARBA" id="ARBA00012513"/>
    </source>
</evidence>
<evidence type="ECO:0000256" key="8">
    <source>
        <dbReference type="ARBA" id="ARBA00022665"/>
    </source>
</evidence>
<dbReference type="GO" id="GO:0009416">
    <property type="term" value="P:response to light stimulus"/>
    <property type="evidence" value="ECO:0007669"/>
    <property type="project" value="UniProtKB-ARBA"/>
</dbReference>
<keyword evidence="19" id="KW-0675">Receptor</keyword>
<comment type="similarity">
    <text evidence="3">Belongs to the RLP family.</text>
</comment>
<dbReference type="GO" id="GO:0009791">
    <property type="term" value="P:post-embryonic development"/>
    <property type="evidence" value="ECO:0007669"/>
    <property type="project" value="UniProtKB-ARBA"/>
</dbReference>
<keyword evidence="15" id="KW-0067">ATP-binding</keyword>
<dbReference type="InterPro" id="IPR001611">
    <property type="entry name" value="Leu-rich_rpt"/>
</dbReference>
<dbReference type="GO" id="GO:0005496">
    <property type="term" value="F:steroid binding"/>
    <property type="evidence" value="ECO:0007669"/>
    <property type="project" value="UniProtKB-KW"/>
</dbReference>
<keyword evidence="10" id="KW-0812">Transmembrane</keyword>
<evidence type="ECO:0000256" key="12">
    <source>
        <dbReference type="ARBA" id="ARBA00022737"/>
    </source>
</evidence>
<keyword evidence="8" id="KW-0754">Steroid-binding</keyword>
<dbReference type="InterPro" id="IPR045381">
    <property type="entry name" value="BRI1_island_dom"/>
</dbReference>
<comment type="similarity">
    <text evidence="2">Belongs to the protein kinase superfamily. Ser/Thr protein kinase family.</text>
</comment>
<evidence type="ECO:0000256" key="5">
    <source>
        <dbReference type="ARBA" id="ARBA00022475"/>
    </source>
</evidence>
<dbReference type="Pfam" id="PF20141">
    <property type="entry name" value="Island"/>
    <property type="match status" value="1"/>
</dbReference>
<keyword evidence="20" id="KW-0325">Glycoprotein</keyword>
<dbReference type="Pfam" id="PF07714">
    <property type="entry name" value="PK_Tyr_Ser-Thr"/>
    <property type="match status" value="1"/>
</dbReference>
<evidence type="ECO:0000256" key="13">
    <source>
        <dbReference type="ARBA" id="ARBA00022741"/>
    </source>
</evidence>
<comment type="catalytic activity">
    <reaction evidence="22">
        <text>L-seryl-[protein] + ATP = O-phospho-L-seryl-[protein] + ADP + H(+)</text>
        <dbReference type="Rhea" id="RHEA:17989"/>
        <dbReference type="Rhea" id="RHEA-COMP:9863"/>
        <dbReference type="Rhea" id="RHEA-COMP:11604"/>
        <dbReference type="ChEBI" id="CHEBI:15378"/>
        <dbReference type="ChEBI" id="CHEBI:29999"/>
        <dbReference type="ChEBI" id="CHEBI:30616"/>
        <dbReference type="ChEBI" id="CHEBI:83421"/>
        <dbReference type="ChEBI" id="CHEBI:456216"/>
        <dbReference type="EC" id="2.7.11.1"/>
    </reaction>
</comment>
<dbReference type="PANTHER" id="PTHR45974:SF289">
    <property type="entry name" value="NON-SPECIFIC SERINE_THREONINE PROTEIN KINASE"/>
    <property type="match status" value="1"/>
</dbReference>
<dbReference type="PANTHER" id="PTHR45974">
    <property type="entry name" value="RECEPTOR-LIKE PROTEIN 55"/>
    <property type="match status" value="1"/>
</dbReference>
<comment type="caution">
    <text evidence="23">The sequence shown here is derived from an EMBL/GenBank/DDBJ whole genome shotgun (WGS) entry which is preliminary data.</text>
</comment>
<name>A0A2I0JGE3_PUNGR</name>
<dbReference type="InterPro" id="IPR000719">
    <property type="entry name" value="Prot_kinase_dom"/>
</dbReference>
<evidence type="ECO:0000256" key="2">
    <source>
        <dbReference type="ARBA" id="ARBA00008684"/>
    </source>
</evidence>
<dbReference type="PROSITE" id="PS50011">
    <property type="entry name" value="PROTEIN_KINASE_DOM"/>
    <property type="match status" value="1"/>
</dbReference>
<evidence type="ECO:0000256" key="1">
    <source>
        <dbReference type="ARBA" id="ARBA00004251"/>
    </source>
</evidence>
<dbReference type="FunFam" id="3.80.10.10:FF:000111">
    <property type="entry name" value="LRR receptor-like serine/threonine-protein kinase ERECTA"/>
    <property type="match status" value="1"/>
</dbReference>
<keyword evidence="18" id="KW-0472">Membrane</keyword>
<dbReference type="PROSITE" id="PS00108">
    <property type="entry name" value="PROTEIN_KINASE_ST"/>
    <property type="match status" value="1"/>
</dbReference>
<dbReference type="EMBL" id="PGOL01001773">
    <property type="protein sequence ID" value="PKI54706.1"/>
    <property type="molecule type" value="Genomic_DNA"/>
</dbReference>
<evidence type="ECO:0000256" key="7">
    <source>
        <dbReference type="ARBA" id="ARBA00022614"/>
    </source>
</evidence>
<dbReference type="InterPro" id="IPR011009">
    <property type="entry name" value="Kinase-like_dom_sf"/>
</dbReference>
<dbReference type="STRING" id="22663.A0A2I0JGE3"/>
<keyword evidence="17" id="KW-0446">Lipid-binding</keyword>
<dbReference type="SMART" id="SM00220">
    <property type="entry name" value="S_TKc"/>
    <property type="match status" value="1"/>
</dbReference>
<dbReference type="AlphaFoldDB" id="A0A2I0JGE3"/>
<dbReference type="InterPro" id="IPR017441">
    <property type="entry name" value="Protein_kinase_ATP_BS"/>
</dbReference>
<evidence type="ECO:0000256" key="6">
    <source>
        <dbReference type="ARBA" id="ARBA00022527"/>
    </source>
</evidence>
<evidence type="ECO:0000256" key="10">
    <source>
        <dbReference type="ARBA" id="ARBA00022692"/>
    </source>
</evidence>
<dbReference type="GeneID" id="116187312"/>
<dbReference type="SUPFAM" id="SSF56112">
    <property type="entry name" value="Protein kinase-like (PK-like)"/>
    <property type="match status" value="1"/>
</dbReference>
<evidence type="ECO:0000256" key="18">
    <source>
        <dbReference type="ARBA" id="ARBA00023136"/>
    </source>
</evidence>
<evidence type="ECO:0000256" key="15">
    <source>
        <dbReference type="ARBA" id="ARBA00022840"/>
    </source>
</evidence>
<evidence type="ECO:0000256" key="22">
    <source>
        <dbReference type="ARBA" id="ARBA00048679"/>
    </source>
</evidence>
<dbReference type="SMART" id="SM00369">
    <property type="entry name" value="LRR_TYP"/>
    <property type="match status" value="11"/>
</dbReference>
<dbReference type="FunFam" id="3.30.1490.310:FF:000001">
    <property type="entry name" value="Serine/threonine-protein kinase BRI1-like 1"/>
    <property type="match status" value="1"/>
</dbReference>
<evidence type="ECO:0000256" key="16">
    <source>
        <dbReference type="ARBA" id="ARBA00022989"/>
    </source>
</evidence>
<comment type="catalytic activity">
    <reaction evidence="21">
        <text>L-threonyl-[protein] + ATP = O-phospho-L-threonyl-[protein] + ADP + H(+)</text>
        <dbReference type="Rhea" id="RHEA:46608"/>
        <dbReference type="Rhea" id="RHEA-COMP:11060"/>
        <dbReference type="Rhea" id="RHEA-COMP:11605"/>
        <dbReference type="ChEBI" id="CHEBI:15378"/>
        <dbReference type="ChEBI" id="CHEBI:30013"/>
        <dbReference type="ChEBI" id="CHEBI:30616"/>
        <dbReference type="ChEBI" id="CHEBI:61977"/>
        <dbReference type="ChEBI" id="CHEBI:456216"/>
        <dbReference type="EC" id="2.7.11.1"/>
    </reaction>
</comment>
<dbReference type="InterPro" id="IPR013210">
    <property type="entry name" value="LRR_N_plant-typ"/>
</dbReference>
<dbReference type="Proteomes" id="UP000233551">
    <property type="component" value="Unassembled WGS sequence"/>
</dbReference>
<dbReference type="Pfam" id="PF00560">
    <property type="entry name" value="LRR_1"/>
    <property type="match status" value="7"/>
</dbReference>
<keyword evidence="12" id="KW-0677">Repeat</keyword>
<reference evidence="23 24" key="1">
    <citation type="submission" date="2017-11" db="EMBL/GenBank/DDBJ databases">
        <title>De-novo sequencing of pomegranate (Punica granatum L.) genome.</title>
        <authorList>
            <person name="Akparov Z."/>
            <person name="Amiraslanov A."/>
            <person name="Hajiyeva S."/>
            <person name="Abbasov M."/>
            <person name="Kaur K."/>
            <person name="Hamwieh A."/>
            <person name="Solovyev V."/>
            <person name="Salamov A."/>
            <person name="Braich B."/>
            <person name="Kosarev P."/>
            <person name="Mahmoud A."/>
            <person name="Hajiyev E."/>
            <person name="Babayeva S."/>
            <person name="Izzatullayeva V."/>
            <person name="Mammadov A."/>
            <person name="Mammadov A."/>
            <person name="Sharifova S."/>
            <person name="Ojaghi J."/>
            <person name="Eynullazada K."/>
            <person name="Bayramov B."/>
            <person name="Abdulazimova A."/>
            <person name="Shahmuradov I."/>
        </authorList>
    </citation>
    <scope>NUCLEOTIDE SEQUENCE [LARGE SCALE GENOMIC DNA]</scope>
    <source>
        <strain evidence="24">cv. AG2017</strain>
        <tissue evidence="23">Leaf</tissue>
    </source>
</reference>
<dbReference type="FunFam" id="3.30.200.20:FF:000150">
    <property type="entry name" value="serine/threonine-protein kinase BRI1-like 2"/>
    <property type="match status" value="1"/>
</dbReference>
<keyword evidence="13" id="KW-0547">Nucleotide-binding</keyword>
<evidence type="ECO:0000256" key="11">
    <source>
        <dbReference type="ARBA" id="ARBA00022729"/>
    </source>
</evidence>
<dbReference type="InterPro" id="IPR032675">
    <property type="entry name" value="LRR_dom_sf"/>
</dbReference>
<protein>
    <recommendedName>
        <fullName evidence="4">non-specific serine/threonine protein kinase</fullName>
        <ecNumber evidence="4">2.7.11.1</ecNumber>
    </recommendedName>
</protein>
<dbReference type="GO" id="GO:0009742">
    <property type="term" value="P:brassinosteroid mediated signaling pathway"/>
    <property type="evidence" value="ECO:0007669"/>
    <property type="project" value="UniProtKB-ARBA"/>
</dbReference>
<dbReference type="InterPro" id="IPR008271">
    <property type="entry name" value="Ser/Thr_kinase_AS"/>
</dbReference>
<accession>A0A2I0JGE3</accession>
<keyword evidence="24" id="KW-1185">Reference proteome</keyword>
<dbReference type="Gene3D" id="1.10.510.10">
    <property type="entry name" value="Transferase(Phosphotransferase) domain 1"/>
    <property type="match status" value="1"/>
</dbReference>
<keyword evidence="7" id="KW-0433">Leucine-rich repeat</keyword>
<proteinExistence type="inferred from homology"/>
<evidence type="ECO:0000256" key="14">
    <source>
        <dbReference type="ARBA" id="ARBA00022777"/>
    </source>
</evidence>
<keyword evidence="6" id="KW-0723">Serine/threonine-protein kinase</keyword>
<dbReference type="EC" id="2.7.11.1" evidence="4"/>
<evidence type="ECO:0000256" key="17">
    <source>
        <dbReference type="ARBA" id="ARBA00023121"/>
    </source>
</evidence>
<dbReference type="FunFam" id="1.10.510.10:FF:000291">
    <property type="entry name" value="Brassinosteroid LRR receptor kinase"/>
    <property type="match status" value="1"/>
</dbReference>
<dbReference type="Gene3D" id="3.80.10.10">
    <property type="entry name" value="Ribonuclease Inhibitor"/>
    <property type="match status" value="2"/>
</dbReference>
<keyword evidence="14" id="KW-0418">Kinase</keyword>
<sequence length="1239" mass="134032">MRRRRRREPSWDLDAHSPGLLCFMVLLLFQQHAAAAGSRKLSGDDDGDGDDAVGLLAFKKSCVRSDPNGFLSDWKLDGSSQSPCSWTGVSCSNLTGRVESLNLENAGIIGTLNLPALLASLTALRFLNLQGNSFSAGDLSASVSSSCLLESLDLSSNNLSDPLPRNSFLFACSHLAYVNLSHNSIPGGALHIGSSLLQLDLSRNQISDSTFLTGFLTSCGNLNLLDLSGNKLTGKLGTTPSSCKSLSFLDLSNNQLSGEIPPSFVADSPAALRYLDLSHNNFSGSFSGLDFGSCGNLTSLNLSHNSLSDVHFPGSLRNCQLLETVDLSHNELGGMIPGNLLQDLKNLRLLFLSNNQFSGHIPPELALTCGILEELDLSANDLDGGLPLTFSLCSSLRSLDLGNNHLSGDFLETVVSNLSSLHYLRLPFNNITGLIPVALTRLPQLRVLDLSSNGFIGNVPSGFCSSSSYSPLLEKLQLPGNYLSGTVPSELGNCKTLRAIDLSFNSLSGEIPKEIWALPKLSDLIMWANNLTGEIPEGICRNGRNLETLILNNNLISGSIPQSIANCTNMVWVSLSSNRLTGSIHSGIGNLRNLAILQLGNNSLTGMIPMEIGNCRSLIWLDLNSNELTGPVPPELAKQAGLIMPGSVSGKQFVFVRNEGGTSCRGAGGLVEFEGIRRSRLESFPMVHSCSSTRIYSGMAVYTFGGNGSMIYLDLSYNSLSGTIPNNFGSMTYLQVLNLGHNTLTGLIPDSFGGLKEVGVLDLSHNNLEGTIPGSLGSLNFLNDLDVSNNNLSGLIPLGGQLSTFPASRYENNTGLCGLPLPPCGSGNRPDCPSNPSLGVRKQSFAAGIVIGILFFFICLFTVVALYRVKENQKKSGLEENKYVESSLASGSTNWKISSIHEPLSINVATFEKPLRKLTFADLLEATNGFSAESLIGSGGFGEVYKAKLRDGNVVAVKKLIHTTSQGDREFIAEMETIGKIKHQNLVPLMGYCKVGEERLLVYEYMKFGSLESVLHDHRINGRIPAPVKLDWAMRKRIAIGAARGLAFLHHSCIPHVIHRDMKSSNVLLDEHLEARVSDFGMARLVNALDTHLSVSTLAGTPGYVPPEYYQSFRCTTKGDVYSYGVVLLELLSGKRPIDPSKFGDDNNLVGWGKQLYRDNRSNEILDPELVVRKSGQAELYHYLRVALDCLDDRPYRRPTMIQVMSMFKELQVDSGSSDVLDGFSLKEAAIDESREKEP</sequence>
<dbReference type="GO" id="GO:0005524">
    <property type="term" value="F:ATP binding"/>
    <property type="evidence" value="ECO:0007669"/>
    <property type="project" value="UniProtKB-UniRule"/>
</dbReference>
<dbReference type="PROSITE" id="PS00107">
    <property type="entry name" value="PROTEIN_KINASE_ATP"/>
    <property type="match status" value="1"/>
</dbReference>